<protein>
    <submittedName>
        <fullName evidence="1">Uncharacterized protein</fullName>
    </submittedName>
</protein>
<sequence length="119" mass="14206">MGSHLPYRTMLGDHFLHHLTKAGRAQQTTTRYLGKNGLTRETEWDGVERLNYLEASFIDCNNRQWNRESHTEQRTVDGRKHKLMSLRTFKWPRKLCGHDRHHFRLVLGSNQMPMNTRYV</sequence>
<evidence type="ECO:0000313" key="2">
    <source>
        <dbReference type="Proteomes" id="UP000887159"/>
    </source>
</evidence>
<dbReference type="Proteomes" id="UP000887159">
    <property type="component" value="Unassembled WGS sequence"/>
</dbReference>
<keyword evidence="2" id="KW-1185">Reference proteome</keyword>
<reference evidence="1" key="1">
    <citation type="submission" date="2020-08" db="EMBL/GenBank/DDBJ databases">
        <title>Multicomponent nature underlies the extraordinary mechanical properties of spider dragline silk.</title>
        <authorList>
            <person name="Kono N."/>
            <person name="Nakamura H."/>
            <person name="Mori M."/>
            <person name="Yoshida Y."/>
            <person name="Ohtoshi R."/>
            <person name="Malay A.D."/>
            <person name="Moran D.A.P."/>
            <person name="Tomita M."/>
            <person name="Numata K."/>
            <person name="Arakawa K."/>
        </authorList>
    </citation>
    <scope>NUCLEOTIDE SEQUENCE</scope>
</reference>
<evidence type="ECO:0000313" key="1">
    <source>
        <dbReference type="EMBL" id="GFY05712.1"/>
    </source>
</evidence>
<accession>A0A8X6SAD1</accession>
<organism evidence="1 2">
    <name type="scientific">Trichonephila clavipes</name>
    <name type="common">Golden silk orbweaver</name>
    <name type="synonym">Nephila clavipes</name>
    <dbReference type="NCBI Taxonomy" id="2585209"/>
    <lineage>
        <taxon>Eukaryota</taxon>
        <taxon>Metazoa</taxon>
        <taxon>Ecdysozoa</taxon>
        <taxon>Arthropoda</taxon>
        <taxon>Chelicerata</taxon>
        <taxon>Arachnida</taxon>
        <taxon>Araneae</taxon>
        <taxon>Araneomorphae</taxon>
        <taxon>Entelegynae</taxon>
        <taxon>Araneoidea</taxon>
        <taxon>Nephilidae</taxon>
        <taxon>Trichonephila</taxon>
    </lineage>
</organism>
<gene>
    <name evidence="1" type="ORF">TNCV_4403791</name>
</gene>
<dbReference type="EMBL" id="BMAU01021255">
    <property type="protein sequence ID" value="GFY05712.1"/>
    <property type="molecule type" value="Genomic_DNA"/>
</dbReference>
<proteinExistence type="predicted"/>
<name>A0A8X6SAD1_TRICX</name>
<dbReference type="AlphaFoldDB" id="A0A8X6SAD1"/>
<comment type="caution">
    <text evidence="1">The sequence shown here is derived from an EMBL/GenBank/DDBJ whole genome shotgun (WGS) entry which is preliminary data.</text>
</comment>